<organism evidence="1 2">
    <name type="scientific">Sedimentisphaera cyanobacteriorum</name>
    <dbReference type="NCBI Taxonomy" id="1940790"/>
    <lineage>
        <taxon>Bacteria</taxon>
        <taxon>Pseudomonadati</taxon>
        <taxon>Planctomycetota</taxon>
        <taxon>Phycisphaerae</taxon>
        <taxon>Sedimentisphaerales</taxon>
        <taxon>Sedimentisphaeraceae</taxon>
        <taxon>Sedimentisphaera</taxon>
    </lineage>
</organism>
<dbReference type="STRING" id="1940790.L21SP3_00683"/>
<dbReference type="RefSeq" id="WP_077539356.1">
    <property type="nucleotide sequence ID" value="NZ_CP019633.1"/>
</dbReference>
<reference evidence="2" key="1">
    <citation type="submission" date="2017-02" db="EMBL/GenBank/DDBJ databases">
        <title>Comparative genomics and description of representatives of a novel lineage of planctomycetes thriving in anoxic sediments.</title>
        <authorList>
            <person name="Spring S."/>
            <person name="Bunk B."/>
            <person name="Sproer C."/>
            <person name="Klenk H.-P."/>
        </authorList>
    </citation>
    <scope>NUCLEOTIDE SEQUENCE [LARGE SCALE GENOMIC DNA]</scope>
    <source>
        <strain evidence="2">L21-RPul-D3</strain>
    </source>
</reference>
<dbReference type="AlphaFoldDB" id="A0A1Q2HNG5"/>
<name>A0A1Q2HNG5_9BACT</name>
<gene>
    <name evidence="1" type="ORF">L21SP3_00683</name>
</gene>
<dbReference type="KEGG" id="pbu:L21SP3_00683"/>
<protein>
    <submittedName>
        <fullName evidence="1">Uncharacterized protein</fullName>
    </submittedName>
</protein>
<sequence>MKTHFIYKSILSRLILASLSGEITYDQLDKLNQLLASSREARDYYRNFIFCCSCFEKDEIPVYSNVHLRKSSG</sequence>
<accession>A0A1Q2HNG5</accession>
<proteinExistence type="predicted"/>
<dbReference type="OrthoDB" id="9936451at2"/>
<dbReference type="Proteomes" id="UP000188273">
    <property type="component" value="Chromosome"/>
</dbReference>
<evidence type="ECO:0000313" key="1">
    <source>
        <dbReference type="EMBL" id="AQQ08890.1"/>
    </source>
</evidence>
<keyword evidence="2" id="KW-1185">Reference proteome</keyword>
<evidence type="ECO:0000313" key="2">
    <source>
        <dbReference type="Proteomes" id="UP000188273"/>
    </source>
</evidence>
<dbReference type="EMBL" id="CP019633">
    <property type="protein sequence ID" value="AQQ08890.1"/>
    <property type="molecule type" value="Genomic_DNA"/>
</dbReference>